<protein>
    <submittedName>
        <fullName evidence="2">3'-5' exonuclease</fullName>
    </submittedName>
</protein>
<reference evidence="2 3" key="1">
    <citation type="submission" date="2019-06" db="EMBL/GenBank/DDBJ databases">
        <title>Flavobacteriaceae Paucihalobacterium erythroidium CWB-1, complete genome.</title>
        <authorList>
            <person name="Wu S."/>
        </authorList>
    </citation>
    <scope>NUCLEOTIDE SEQUENCE [LARGE SCALE GENOMIC DNA]</scope>
    <source>
        <strain evidence="2 3">CWB-1</strain>
    </source>
</reference>
<name>A0A506PJH4_9FLAO</name>
<evidence type="ECO:0000259" key="1">
    <source>
        <dbReference type="SMART" id="SM00479"/>
    </source>
</evidence>
<dbReference type="EMBL" id="VHIQ01000003">
    <property type="protein sequence ID" value="TPV34006.1"/>
    <property type="molecule type" value="Genomic_DNA"/>
</dbReference>
<proteinExistence type="predicted"/>
<dbReference type="InterPro" id="IPR046768">
    <property type="entry name" value="ExoX-like_C"/>
</dbReference>
<keyword evidence="2" id="KW-0269">Exonuclease</keyword>
<dbReference type="PANTHER" id="PTHR30231:SF41">
    <property type="entry name" value="DNA POLYMERASE III SUBUNIT EPSILON"/>
    <property type="match status" value="1"/>
</dbReference>
<evidence type="ECO:0000313" key="2">
    <source>
        <dbReference type="EMBL" id="TPV34006.1"/>
    </source>
</evidence>
<dbReference type="SMART" id="SM00479">
    <property type="entry name" value="EXOIII"/>
    <property type="match status" value="1"/>
</dbReference>
<dbReference type="InterPro" id="IPR036397">
    <property type="entry name" value="RNaseH_sf"/>
</dbReference>
<organism evidence="2 3">
    <name type="scientific">Paucihalobacter ruber</name>
    <dbReference type="NCBI Taxonomy" id="2567861"/>
    <lineage>
        <taxon>Bacteria</taxon>
        <taxon>Pseudomonadati</taxon>
        <taxon>Bacteroidota</taxon>
        <taxon>Flavobacteriia</taxon>
        <taxon>Flavobacteriales</taxon>
        <taxon>Flavobacteriaceae</taxon>
        <taxon>Paucihalobacter</taxon>
    </lineage>
</organism>
<keyword evidence="3" id="KW-1185">Reference proteome</keyword>
<dbReference type="Proteomes" id="UP000317332">
    <property type="component" value="Unassembled WGS sequence"/>
</dbReference>
<dbReference type="PANTHER" id="PTHR30231">
    <property type="entry name" value="DNA POLYMERASE III SUBUNIT EPSILON"/>
    <property type="match status" value="1"/>
</dbReference>
<dbReference type="GO" id="GO:0008408">
    <property type="term" value="F:3'-5' exonuclease activity"/>
    <property type="evidence" value="ECO:0007669"/>
    <property type="project" value="TreeGrafter"/>
</dbReference>
<dbReference type="GO" id="GO:0005829">
    <property type="term" value="C:cytosol"/>
    <property type="evidence" value="ECO:0007669"/>
    <property type="project" value="TreeGrafter"/>
</dbReference>
<dbReference type="GO" id="GO:0003676">
    <property type="term" value="F:nucleic acid binding"/>
    <property type="evidence" value="ECO:0007669"/>
    <property type="project" value="InterPro"/>
</dbReference>
<keyword evidence="2" id="KW-0540">Nuclease</keyword>
<dbReference type="AlphaFoldDB" id="A0A506PJH4"/>
<dbReference type="InterPro" id="IPR012337">
    <property type="entry name" value="RNaseH-like_sf"/>
</dbReference>
<dbReference type="InterPro" id="IPR013520">
    <property type="entry name" value="Ribonucl_H"/>
</dbReference>
<dbReference type="Pfam" id="PF20600">
    <property type="entry name" value="ExoX-like_C"/>
    <property type="match status" value="1"/>
</dbReference>
<dbReference type="RefSeq" id="WP_140989903.1">
    <property type="nucleotide sequence ID" value="NZ_VHIQ01000003.1"/>
</dbReference>
<feature type="domain" description="Exonuclease" evidence="1">
    <location>
        <begin position="8"/>
        <end position="174"/>
    </location>
</feature>
<comment type="caution">
    <text evidence="2">The sequence shown here is derived from an EMBL/GenBank/DDBJ whole genome shotgun (WGS) entry which is preliminary data.</text>
</comment>
<dbReference type="CDD" id="cd06127">
    <property type="entry name" value="DEDDh"/>
    <property type="match status" value="1"/>
</dbReference>
<accession>A0A506PJH4</accession>
<dbReference type="OrthoDB" id="9791657at2"/>
<dbReference type="GO" id="GO:0045004">
    <property type="term" value="P:DNA replication proofreading"/>
    <property type="evidence" value="ECO:0007669"/>
    <property type="project" value="TreeGrafter"/>
</dbReference>
<sequence>MTLNLTKPICFFDLETTGVNITTDRIVEISILKVHPNGKEESHTWRVNPTIPIPAEVTLVHGISDADVADKPTFKELAKEVYNIIKDADLGGFNSNRFDIPLLAEELLRAGIDFDMKNRVSVDVQTIFHKMEQRTLSAAYKFYCDKNLDDAHSAEADTRATYEVLLAQIEKYEELQNDTKFLAEFSSRKQFADFAGFIIYNKDGEECFSFGKHKGKTVNEVLEKEPGYFGWLLDADFPLYTKKVLTAIKLRAFNNKLI</sequence>
<keyword evidence="2" id="KW-0378">Hydrolase</keyword>
<evidence type="ECO:0000313" key="3">
    <source>
        <dbReference type="Proteomes" id="UP000317332"/>
    </source>
</evidence>
<dbReference type="Pfam" id="PF00929">
    <property type="entry name" value="RNase_T"/>
    <property type="match status" value="1"/>
</dbReference>
<gene>
    <name evidence="2" type="ORF">FJ651_07560</name>
</gene>
<dbReference type="SUPFAM" id="SSF53098">
    <property type="entry name" value="Ribonuclease H-like"/>
    <property type="match status" value="1"/>
</dbReference>
<dbReference type="Gene3D" id="3.30.420.10">
    <property type="entry name" value="Ribonuclease H-like superfamily/Ribonuclease H"/>
    <property type="match status" value="1"/>
</dbReference>